<dbReference type="Proteomes" id="UP000735302">
    <property type="component" value="Unassembled WGS sequence"/>
</dbReference>
<organism evidence="1 2">
    <name type="scientific">Plakobranchus ocellatus</name>
    <dbReference type="NCBI Taxonomy" id="259542"/>
    <lineage>
        <taxon>Eukaryota</taxon>
        <taxon>Metazoa</taxon>
        <taxon>Spiralia</taxon>
        <taxon>Lophotrochozoa</taxon>
        <taxon>Mollusca</taxon>
        <taxon>Gastropoda</taxon>
        <taxon>Heterobranchia</taxon>
        <taxon>Euthyneura</taxon>
        <taxon>Panpulmonata</taxon>
        <taxon>Sacoglossa</taxon>
        <taxon>Placobranchoidea</taxon>
        <taxon>Plakobranchidae</taxon>
        <taxon>Plakobranchus</taxon>
    </lineage>
</organism>
<evidence type="ECO:0000313" key="1">
    <source>
        <dbReference type="EMBL" id="GFO06929.1"/>
    </source>
</evidence>
<evidence type="ECO:0000313" key="2">
    <source>
        <dbReference type="Proteomes" id="UP000735302"/>
    </source>
</evidence>
<keyword evidence="2" id="KW-1185">Reference proteome</keyword>
<accession>A0AAV4AL31</accession>
<name>A0AAV4AL31_9GAST</name>
<sequence length="92" mass="10557">MSATQLDKLMASQKKMYGNEDMKPFCIKKKKFKPLTDRVRRSQILSIVFGFWCIPNQDDLRLPVPPSDQAARGGVQKYVRIPASSRPTQMLE</sequence>
<reference evidence="1 2" key="1">
    <citation type="journal article" date="2021" name="Elife">
        <title>Chloroplast acquisition without the gene transfer in kleptoplastic sea slugs, Plakobranchus ocellatus.</title>
        <authorList>
            <person name="Maeda T."/>
            <person name="Takahashi S."/>
            <person name="Yoshida T."/>
            <person name="Shimamura S."/>
            <person name="Takaki Y."/>
            <person name="Nagai Y."/>
            <person name="Toyoda A."/>
            <person name="Suzuki Y."/>
            <person name="Arimoto A."/>
            <person name="Ishii H."/>
            <person name="Satoh N."/>
            <person name="Nishiyama T."/>
            <person name="Hasebe M."/>
            <person name="Maruyama T."/>
            <person name="Minagawa J."/>
            <person name="Obokata J."/>
            <person name="Shigenobu S."/>
        </authorList>
    </citation>
    <scope>NUCLEOTIDE SEQUENCE [LARGE SCALE GENOMIC DNA]</scope>
</reference>
<dbReference type="EMBL" id="BLXT01003828">
    <property type="protein sequence ID" value="GFO06929.1"/>
    <property type="molecule type" value="Genomic_DNA"/>
</dbReference>
<proteinExistence type="predicted"/>
<gene>
    <name evidence="1" type="ORF">PoB_003343400</name>
</gene>
<dbReference type="AlphaFoldDB" id="A0AAV4AL31"/>
<protein>
    <submittedName>
        <fullName evidence="1">Uncharacterized protein</fullName>
    </submittedName>
</protein>
<comment type="caution">
    <text evidence="1">The sequence shown here is derived from an EMBL/GenBank/DDBJ whole genome shotgun (WGS) entry which is preliminary data.</text>
</comment>